<evidence type="ECO:0000313" key="3">
    <source>
        <dbReference type="Proteomes" id="UP000295773"/>
    </source>
</evidence>
<feature type="transmembrane region" description="Helical" evidence="1">
    <location>
        <begin position="72"/>
        <end position="91"/>
    </location>
</feature>
<dbReference type="Proteomes" id="UP000295773">
    <property type="component" value="Unassembled WGS sequence"/>
</dbReference>
<evidence type="ECO:0000313" key="2">
    <source>
        <dbReference type="EMBL" id="TCU60073.1"/>
    </source>
</evidence>
<feature type="transmembrane region" description="Helical" evidence="1">
    <location>
        <begin position="143"/>
        <end position="172"/>
    </location>
</feature>
<reference evidence="2 3" key="1">
    <citation type="submission" date="2019-03" db="EMBL/GenBank/DDBJ databases">
        <title>Genomic Encyclopedia of Type Strains, Phase IV (KMG-IV): sequencing the most valuable type-strain genomes for metagenomic binning, comparative biology and taxonomic classification.</title>
        <authorList>
            <person name="Goeker M."/>
        </authorList>
    </citation>
    <scope>NUCLEOTIDE SEQUENCE [LARGE SCALE GENOMIC DNA]</scope>
    <source>
        <strain evidence="2 3">DSM 29481</strain>
    </source>
</reference>
<feature type="transmembrane region" description="Helical" evidence="1">
    <location>
        <begin position="6"/>
        <end position="30"/>
    </location>
</feature>
<keyword evidence="1" id="KW-0472">Membrane</keyword>
<comment type="caution">
    <text evidence="2">The sequence shown here is derived from an EMBL/GenBank/DDBJ whole genome shotgun (WGS) entry which is preliminary data.</text>
</comment>
<dbReference type="GeneID" id="73796565"/>
<name>A0A4R3TDN1_9FIRM</name>
<dbReference type="EMBL" id="SMBP01000009">
    <property type="protein sequence ID" value="TCU60073.1"/>
    <property type="molecule type" value="Genomic_DNA"/>
</dbReference>
<dbReference type="RefSeq" id="WP_008686920.1">
    <property type="nucleotide sequence ID" value="NZ_AP024510.1"/>
</dbReference>
<sequence length="189" mass="21004">MKTKFTIYHISMIALAVVLNLIGGQIALMLKLPIYLDSMGTMFIAAVYGPFYGMLPSLLSGLILGITVDMYSLYYAPVGIFLGLLAGFVWRKKQDKRWWFFLGALMISVPTSFLSALITAYLFGGITSSGSTFFVQLLAKTPLGLTMSCFVVQVITDYIDRMITLLFVAALLKKLPTSLLHNLKRHAER</sequence>
<keyword evidence="1" id="KW-1133">Transmembrane helix</keyword>
<accession>A0A4R3TDN1</accession>
<feature type="transmembrane region" description="Helical" evidence="1">
    <location>
        <begin position="98"/>
        <end position="123"/>
    </location>
</feature>
<feature type="transmembrane region" description="Helical" evidence="1">
    <location>
        <begin position="42"/>
        <end position="66"/>
    </location>
</feature>
<organism evidence="2 3">
    <name type="scientific">Longicatena caecimuris</name>
    <dbReference type="NCBI Taxonomy" id="1796635"/>
    <lineage>
        <taxon>Bacteria</taxon>
        <taxon>Bacillati</taxon>
        <taxon>Bacillota</taxon>
        <taxon>Erysipelotrichia</taxon>
        <taxon>Erysipelotrichales</taxon>
        <taxon>Erysipelotrichaceae</taxon>
        <taxon>Longicatena</taxon>
    </lineage>
</organism>
<proteinExistence type="predicted"/>
<gene>
    <name evidence="2" type="ORF">EDD61_109113</name>
</gene>
<dbReference type="AlphaFoldDB" id="A0A4R3TDN1"/>
<keyword evidence="3" id="KW-1185">Reference proteome</keyword>
<protein>
    <submittedName>
        <fullName evidence="2">Energy-coupling factor transport system substrate-specific component</fullName>
    </submittedName>
</protein>
<evidence type="ECO:0000256" key="1">
    <source>
        <dbReference type="SAM" id="Phobius"/>
    </source>
</evidence>
<keyword evidence="1" id="KW-0812">Transmembrane</keyword>
<dbReference type="Gene3D" id="1.10.1760.20">
    <property type="match status" value="1"/>
</dbReference>